<sequence>MHEITIGRIWDTSPSPLVFRVLVDRLWPRGIAKVRAPWDEWIKDAAPSTELRQWYGHNPERFPVFRDRYWQELTAREHQEPLNQLVRRAETQPLMLLTATKETEWSHLPILRDFLREIGHDHRN</sequence>
<reference evidence="1 2" key="1">
    <citation type="submission" date="2020-04" db="EMBL/GenBank/DDBJ databases">
        <authorList>
            <person name="Zhang R."/>
            <person name="Schippers A."/>
        </authorList>
    </citation>
    <scope>NUCLEOTIDE SEQUENCE [LARGE SCALE GENOMIC DNA]</scope>
    <source>
        <strain evidence="1 2">DSM 109850</strain>
    </source>
</reference>
<proteinExistence type="predicted"/>
<dbReference type="PANTHER" id="PTHR36849:SF1">
    <property type="entry name" value="CYTOPLASMIC PROTEIN"/>
    <property type="match status" value="1"/>
</dbReference>
<dbReference type="AlphaFoldDB" id="A0A7Y0L7V6"/>
<organism evidence="1 2">
    <name type="scientific">Sulfobacillus harzensis</name>
    <dbReference type="NCBI Taxonomy" id="2729629"/>
    <lineage>
        <taxon>Bacteria</taxon>
        <taxon>Bacillati</taxon>
        <taxon>Bacillota</taxon>
        <taxon>Clostridia</taxon>
        <taxon>Eubacteriales</taxon>
        <taxon>Clostridiales Family XVII. Incertae Sedis</taxon>
        <taxon>Sulfobacillus</taxon>
    </lineage>
</organism>
<dbReference type="InterPro" id="IPR052552">
    <property type="entry name" value="YeaO-like"/>
</dbReference>
<evidence type="ECO:0000313" key="2">
    <source>
        <dbReference type="Proteomes" id="UP000533476"/>
    </source>
</evidence>
<dbReference type="PANTHER" id="PTHR36849">
    <property type="entry name" value="CYTOPLASMIC PROTEIN-RELATED"/>
    <property type="match status" value="1"/>
</dbReference>
<dbReference type="RefSeq" id="WP_169103131.1">
    <property type="nucleotide sequence ID" value="NZ_JABBVZ010000177.1"/>
</dbReference>
<evidence type="ECO:0000313" key="1">
    <source>
        <dbReference type="EMBL" id="NMP24927.1"/>
    </source>
</evidence>
<gene>
    <name evidence="1" type="ORF">HIJ39_21710</name>
</gene>
<name>A0A7Y0L7V6_9FIRM</name>
<comment type="caution">
    <text evidence="1">The sequence shown here is derived from an EMBL/GenBank/DDBJ whole genome shotgun (WGS) entry which is preliminary data.</text>
</comment>
<keyword evidence="2" id="KW-1185">Reference proteome</keyword>
<protein>
    <submittedName>
        <fullName evidence="1">DUF488 family protein</fullName>
    </submittedName>
</protein>
<dbReference type="Proteomes" id="UP000533476">
    <property type="component" value="Unassembled WGS sequence"/>
</dbReference>
<dbReference type="EMBL" id="JABBVZ010000177">
    <property type="protein sequence ID" value="NMP24927.1"/>
    <property type="molecule type" value="Genomic_DNA"/>
</dbReference>
<dbReference type="Pfam" id="PF22752">
    <property type="entry name" value="DUF488-N3i"/>
    <property type="match status" value="1"/>
</dbReference>
<accession>A0A7Y0L7V6</accession>